<dbReference type="PANTHER" id="PTHR30121:SF6">
    <property type="entry name" value="SLR6007 PROTEIN"/>
    <property type="match status" value="1"/>
</dbReference>
<dbReference type="Pfam" id="PF05872">
    <property type="entry name" value="HerA_C"/>
    <property type="match status" value="1"/>
</dbReference>
<feature type="domain" description="Helicase HerA-like C-terminal" evidence="1">
    <location>
        <begin position="25"/>
        <end position="526"/>
    </location>
</feature>
<dbReference type="PANTHER" id="PTHR30121">
    <property type="entry name" value="UNCHARACTERIZED PROTEIN YJGR-RELATED"/>
    <property type="match status" value="1"/>
</dbReference>
<protein>
    <submittedName>
        <fullName evidence="2">ATPase</fullName>
    </submittedName>
</protein>
<name>A0A1W6MVS2_9HYPH</name>
<dbReference type="EMBL" id="CP019948">
    <property type="protein sequence ID" value="ARN81700.1"/>
    <property type="molecule type" value="Genomic_DNA"/>
</dbReference>
<accession>A0A1W6MVS2</accession>
<dbReference type="OrthoDB" id="9758751at2"/>
<reference evidence="2 3" key="1">
    <citation type="submission" date="2017-02" db="EMBL/GenBank/DDBJ databases">
        <authorList>
            <person name="Peterson S.W."/>
        </authorList>
    </citation>
    <scope>NUCLEOTIDE SEQUENCE [LARGE SCALE GENOMIC DNA]</scope>
    <source>
        <strain evidence="2 3">S285</strain>
    </source>
</reference>
<dbReference type="AlphaFoldDB" id="A0A1W6MVS2"/>
<proteinExistence type="predicted"/>
<dbReference type="InterPro" id="IPR051162">
    <property type="entry name" value="T4SS_component"/>
</dbReference>
<dbReference type="KEGG" id="mbry:B1812_12135"/>
<keyword evidence="3" id="KW-1185">Reference proteome</keyword>
<dbReference type="InterPro" id="IPR033186">
    <property type="entry name" value="HerA_C"/>
</dbReference>
<dbReference type="Gene3D" id="3.40.50.300">
    <property type="entry name" value="P-loop containing nucleotide triphosphate hydrolases"/>
    <property type="match status" value="2"/>
</dbReference>
<evidence type="ECO:0000259" key="1">
    <source>
        <dbReference type="Pfam" id="PF05872"/>
    </source>
</evidence>
<dbReference type="InterPro" id="IPR027417">
    <property type="entry name" value="P-loop_NTPase"/>
</dbReference>
<gene>
    <name evidence="2" type="ORF">B1812_12135</name>
</gene>
<sequence>MPADPNALPGKILVGATRASAKREAAQERQYQYLLLPLGNRHGLIAGATGTGKSVTLQRLAEGFSRAGTTVFLADVKGDLAGLSQPGDGRAILVERAKDLGLDYRPEKFPVIFWDLFAENGHPVRATIAEMGPLLLARLLDLNDTQEGVLNIVFRVADERGLLLYDLKDLRATLAYVAENASELQTKYGNVASSSIGAVQRQLLVLETQGGEKFFGEPALDLKDFIGQDEAGRGYVNILAAEKLMRSPRLYATFLLWMLTELFTQLPEVGDLPAPKLVFFFDEAHLLFTDAPKGLLTAIEQVVRLIRSKGVGVYFVTQSPLDVPDTVLGQLGNRIQHALRAFTPRDQKAVRTAAETFRQNKDFDTAAAITELAVGEALVSMLDEKGAPRVVERTFIAPPSSRVGPISPQERQAVIEGGPLYGLYDTPIDRESAFEVLQKRAGARMESAGAGPAKAPDVDNAPPIEASADGGIWEGVKGALGGLFTRPSPNRLSPAEKAASAALQSAAKSFGTKISREVLRNIFGGMR</sequence>
<evidence type="ECO:0000313" key="3">
    <source>
        <dbReference type="Proteomes" id="UP000193978"/>
    </source>
</evidence>
<dbReference type="RefSeq" id="WP_085771817.1">
    <property type="nucleotide sequence ID" value="NZ_AP027149.1"/>
</dbReference>
<dbReference type="SUPFAM" id="SSF52540">
    <property type="entry name" value="P-loop containing nucleoside triphosphate hydrolases"/>
    <property type="match status" value="1"/>
</dbReference>
<dbReference type="STRING" id="655015.B1812_12135"/>
<organism evidence="2 3">
    <name type="scientific">Methylocystis bryophila</name>
    <dbReference type="NCBI Taxonomy" id="655015"/>
    <lineage>
        <taxon>Bacteria</taxon>
        <taxon>Pseudomonadati</taxon>
        <taxon>Pseudomonadota</taxon>
        <taxon>Alphaproteobacteria</taxon>
        <taxon>Hyphomicrobiales</taxon>
        <taxon>Methylocystaceae</taxon>
        <taxon>Methylocystis</taxon>
    </lineage>
</organism>
<dbReference type="Proteomes" id="UP000193978">
    <property type="component" value="Chromosome"/>
</dbReference>
<evidence type="ECO:0000313" key="2">
    <source>
        <dbReference type="EMBL" id="ARN81700.1"/>
    </source>
</evidence>